<dbReference type="SUPFAM" id="SSF103481">
    <property type="entry name" value="Multidrug resistance efflux transporter EmrE"/>
    <property type="match status" value="2"/>
</dbReference>
<feature type="transmembrane region" description="Helical" evidence="7">
    <location>
        <begin position="385"/>
        <end position="405"/>
    </location>
</feature>
<comment type="similarity">
    <text evidence="2">Belongs to the EamA transporter family.</text>
</comment>
<feature type="transmembrane region" description="Helical" evidence="7">
    <location>
        <begin position="207"/>
        <end position="224"/>
    </location>
</feature>
<dbReference type="Pfam" id="PF00892">
    <property type="entry name" value="EamA"/>
    <property type="match status" value="2"/>
</dbReference>
<feature type="domain" description="EamA" evidence="8">
    <location>
        <begin position="267"/>
        <end position="401"/>
    </location>
</feature>
<sequence length="414" mass="44906">MSRLRIHRFAFLGDARPFGDREVIAEPREALEPRVRLGERPTDGLQAERHFAADEIGDGHGQAGIERRRGGRVHGGASISAHARARPGRAQKSAIPDNPRRKRGGIVEVPFRLRFAFAMNLSLYVVTVLIWGTTWIAIKWQLGSVPPPVSIAWRFWLAAAAMFVLLRAMRRPILPPRDAWRFLVAQGFALFCLNFLCFYYSEQVVPSGLVAVVFSTAPLLNSINGRLFMGRPLRQSAIAGALLGLAGIGCLFWQQMAGHVDDRATWIGLAIALAGTMCFSAGNLLSSRMQAMGLHPLATNGWAMLIGATILTAGSIAAGLPLAPDTSPRYLAALVYLAVPGSVIGFTAYLTLVGRIGPERAAYCTVLFPIVALAVSTVFEGYRWSPVAVAGLMLVVAGNLVAFDLTRRFFVRTA</sequence>
<feature type="transmembrane region" description="Helical" evidence="7">
    <location>
        <begin position="236"/>
        <end position="254"/>
    </location>
</feature>
<dbReference type="KEGG" id="bte:BTH_I1406"/>
<organism evidence="9 10">
    <name type="scientific">Burkholderia thailandensis (strain ATCC 700388 / DSM 13276 / CCUG 48851 / CIP 106301 / E264)</name>
    <dbReference type="NCBI Taxonomy" id="271848"/>
    <lineage>
        <taxon>Bacteria</taxon>
        <taxon>Pseudomonadati</taxon>
        <taxon>Pseudomonadota</taxon>
        <taxon>Betaproteobacteria</taxon>
        <taxon>Burkholderiales</taxon>
        <taxon>Burkholderiaceae</taxon>
        <taxon>Burkholderia</taxon>
        <taxon>pseudomallei group</taxon>
    </lineage>
</organism>
<feature type="transmembrane region" description="Helical" evidence="7">
    <location>
        <begin position="151"/>
        <end position="168"/>
    </location>
</feature>
<feature type="domain" description="EamA" evidence="8">
    <location>
        <begin position="123"/>
        <end position="252"/>
    </location>
</feature>
<evidence type="ECO:0000256" key="5">
    <source>
        <dbReference type="ARBA" id="ARBA00023136"/>
    </source>
</evidence>
<feature type="transmembrane region" description="Helical" evidence="7">
    <location>
        <begin position="297"/>
        <end position="318"/>
    </location>
</feature>
<feature type="transmembrane region" description="Helical" evidence="7">
    <location>
        <begin position="111"/>
        <end position="131"/>
    </location>
</feature>
<accession>Q2SYP7</accession>
<dbReference type="HOGENOM" id="CLU_033863_5_3_4"/>
<comment type="subcellular location">
    <subcellularLocation>
        <location evidence="1">Membrane</location>
        <topology evidence="1">Multi-pass membrane protein</topology>
    </subcellularLocation>
</comment>
<evidence type="ECO:0000313" key="10">
    <source>
        <dbReference type="Proteomes" id="UP000001930"/>
    </source>
</evidence>
<evidence type="ECO:0000256" key="3">
    <source>
        <dbReference type="ARBA" id="ARBA00022692"/>
    </source>
</evidence>
<dbReference type="PANTHER" id="PTHR32322">
    <property type="entry name" value="INNER MEMBRANE TRANSPORTER"/>
    <property type="match status" value="1"/>
</dbReference>
<dbReference type="InterPro" id="IPR037185">
    <property type="entry name" value="EmrE-like"/>
</dbReference>
<evidence type="ECO:0000256" key="4">
    <source>
        <dbReference type="ARBA" id="ARBA00022989"/>
    </source>
</evidence>
<dbReference type="InterPro" id="IPR000620">
    <property type="entry name" value="EamA_dom"/>
</dbReference>
<dbReference type="AlphaFoldDB" id="Q2SYP7"/>
<feature type="region of interest" description="Disordered" evidence="6">
    <location>
        <begin position="57"/>
        <end position="99"/>
    </location>
</feature>
<evidence type="ECO:0000256" key="2">
    <source>
        <dbReference type="ARBA" id="ARBA00007362"/>
    </source>
</evidence>
<proteinExistence type="inferred from homology"/>
<evidence type="ECO:0000256" key="6">
    <source>
        <dbReference type="SAM" id="MobiDB-lite"/>
    </source>
</evidence>
<keyword evidence="3 7" id="KW-0812">Transmembrane</keyword>
<keyword evidence="10" id="KW-1185">Reference proteome</keyword>
<protein>
    <submittedName>
        <fullName evidence="9">Membrane protein, putative</fullName>
    </submittedName>
</protein>
<dbReference type="GO" id="GO:0016020">
    <property type="term" value="C:membrane"/>
    <property type="evidence" value="ECO:0007669"/>
    <property type="project" value="UniProtKB-SubCell"/>
</dbReference>
<gene>
    <name evidence="9" type="ordered locus">BTH_I1406</name>
</gene>
<dbReference type="Proteomes" id="UP000001930">
    <property type="component" value="Chromosome I"/>
</dbReference>
<dbReference type="InterPro" id="IPR050638">
    <property type="entry name" value="AA-Vitamin_Transporters"/>
</dbReference>
<dbReference type="PANTHER" id="PTHR32322:SF2">
    <property type="entry name" value="EAMA DOMAIN-CONTAINING PROTEIN"/>
    <property type="match status" value="1"/>
</dbReference>
<keyword evidence="5 7" id="KW-0472">Membrane</keyword>
<evidence type="ECO:0000313" key="9">
    <source>
        <dbReference type="EMBL" id="ABC36519.1"/>
    </source>
</evidence>
<feature type="transmembrane region" description="Helical" evidence="7">
    <location>
        <begin position="266"/>
        <end position="285"/>
    </location>
</feature>
<dbReference type="EMBL" id="CP000086">
    <property type="protein sequence ID" value="ABC36519.1"/>
    <property type="molecule type" value="Genomic_DNA"/>
</dbReference>
<name>Q2SYP7_BURTA</name>
<feature type="transmembrane region" description="Helical" evidence="7">
    <location>
        <begin position="180"/>
        <end position="201"/>
    </location>
</feature>
<evidence type="ECO:0000256" key="7">
    <source>
        <dbReference type="SAM" id="Phobius"/>
    </source>
</evidence>
<evidence type="ECO:0000259" key="8">
    <source>
        <dbReference type="Pfam" id="PF00892"/>
    </source>
</evidence>
<feature type="transmembrane region" description="Helical" evidence="7">
    <location>
        <begin position="361"/>
        <end position="379"/>
    </location>
</feature>
<evidence type="ECO:0000256" key="1">
    <source>
        <dbReference type="ARBA" id="ARBA00004141"/>
    </source>
</evidence>
<keyword evidence="4 7" id="KW-1133">Transmembrane helix</keyword>
<reference evidence="9 10" key="1">
    <citation type="journal article" date="2005" name="BMC Genomics">
        <title>Bacterial genome adaptation to niches: divergence of the potential virulence genes in three Burkholderia species of different survival strategies.</title>
        <authorList>
            <person name="Kim H.S."/>
            <person name="Schell M.A."/>
            <person name="Yu Y."/>
            <person name="Ulrich R.L."/>
            <person name="Sarria S.H."/>
            <person name="Nierman W.C."/>
            <person name="DeShazer D."/>
        </authorList>
    </citation>
    <scope>NUCLEOTIDE SEQUENCE [LARGE SCALE GENOMIC DNA]</scope>
    <source>
        <strain evidence="10">ATCC 700388 / DSM 13276 / CCUG 48851 / CIP 106301 / E264</strain>
    </source>
</reference>
<feature type="transmembrane region" description="Helical" evidence="7">
    <location>
        <begin position="330"/>
        <end position="354"/>
    </location>
</feature>